<name>A0AAP0J553_9MAGN</name>
<dbReference type="FunFam" id="1.25.40.10:FF:000395">
    <property type="entry name" value="Pentatricopeptide repeat-containing protein chloroplastic"/>
    <property type="match status" value="1"/>
</dbReference>
<dbReference type="GO" id="GO:0009507">
    <property type="term" value="C:chloroplast"/>
    <property type="evidence" value="ECO:0007669"/>
    <property type="project" value="UniProtKB-SubCell"/>
</dbReference>
<dbReference type="PANTHER" id="PTHR47926:SF373">
    <property type="entry name" value="TETRATRICOPEPTIDE-LIKE HELICAL DOMAIN SUPERFAMILY, DYW DOMAIN-CONTAINING PROTEIN"/>
    <property type="match status" value="1"/>
</dbReference>
<dbReference type="InterPro" id="IPR002885">
    <property type="entry name" value="PPR_rpt"/>
</dbReference>
<dbReference type="FunFam" id="1.25.40.10:FF:000031">
    <property type="entry name" value="Pentatricopeptide repeat-containing protein mitochondrial"/>
    <property type="match status" value="1"/>
</dbReference>
<dbReference type="Gene3D" id="1.25.40.10">
    <property type="entry name" value="Tetratricopeptide repeat domain"/>
    <property type="match status" value="4"/>
</dbReference>
<proteinExistence type="predicted"/>
<feature type="repeat" description="PPR" evidence="6">
    <location>
        <begin position="329"/>
        <end position="363"/>
    </location>
</feature>
<feature type="domain" description="DYW" evidence="7">
    <location>
        <begin position="645"/>
        <end position="736"/>
    </location>
</feature>
<evidence type="ECO:0000256" key="3">
    <source>
        <dbReference type="ARBA" id="ARBA00022640"/>
    </source>
</evidence>
<protein>
    <recommendedName>
        <fullName evidence="7">DYW domain-containing protein</fullName>
    </recommendedName>
</protein>
<keyword evidence="2" id="KW-0150">Chloroplast</keyword>
<dbReference type="PROSITE" id="PS51375">
    <property type="entry name" value="PPR"/>
    <property type="match status" value="3"/>
</dbReference>
<evidence type="ECO:0000256" key="6">
    <source>
        <dbReference type="PROSITE-ProRule" id="PRU00708"/>
    </source>
</evidence>
<organism evidence="8 9">
    <name type="scientific">Stephania cephalantha</name>
    <dbReference type="NCBI Taxonomy" id="152367"/>
    <lineage>
        <taxon>Eukaryota</taxon>
        <taxon>Viridiplantae</taxon>
        <taxon>Streptophyta</taxon>
        <taxon>Embryophyta</taxon>
        <taxon>Tracheophyta</taxon>
        <taxon>Spermatophyta</taxon>
        <taxon>Magnoliopsida</taxon>
        <taxon>Ranunculales</taxon>
        <taxon>Menispermaceae</taxon>
        <taxon>Menispermoideae</taxon>
        <taxon>Cissampelideae</taxon>
        <taxon>Stephania</taxon>
    </lineage>
</organism>
<keyword evidence="3" id="KW-0934">Plastid</keyword>
<evidence type="ECO:0000256" key="4">
    <source>
        <dbReference type="ARBA" id="ARBA00022737"/>
    </source>
</evidence>
<dbReference type="InterPro" id="IPR046960">
    <property type="entry name" value="PPR_At4g14850-like_plant"/>
</dbReference>
<dbReference type="NCBIfam" id="TIGR00756">
    <property type="entry name" value="PPR"/>
    <property type="match status" value="5"/>
</dbReference>
<dbReference type="FunFam" id="1.25.40.10:FF:002415">
    <property type="entry name" value="Uncharacterized protein"/>
    <property type="match status" value="1"/>
</dbReference>
<dbReference type="InterPro" id="IPR032867">
    <property type="entry name" value="DYW_dom"/>
</dbReference>
<dbReference type="Pfam" id="PF20431">
    <property type="entry name" value="E_motif"/>
    <property type="match status" value="1"/>
</dbReference>
<dbReference type="GO" id="GO:0008270">
    <property type="term" value="F:zinc ion binding"/>
    <property type="evidence" value="ECO:0007669"/>
    <property type="project" value="InterPro"/>
</dbReference>
<reference evidence="8 9" key="1">
    <citation type="submission" date="2024-01" db="EMBL/GenBank/DDBJ databases">
        <title>Genome assemblies of Stephania.</title>
        <authorList>
            <person name="Yang L."/>
        </authorList>
    </citation>
    <scope>NUCLEOTIDE SEQUENCE [LARGE SCALE GENOMIC DNA]</scope>
    <source>
        <strain evidence="8">JXDWG</strain>
        <tissue evidence="8">Leaf</tissue>
    </source>
</reference>
<dbReference type="EMBL" id="JBBNAG010000006">
    <property type="protein sequence ID" value="KAK9126885.1"/>
    <property type="molecule type" value="Genomic_DNA"/>
</dbReference>
<dbReference type="InterPro" id="IPR046848">
    <property type="entry name" value="E_motif"/>
</dbReference>
<dbReference type="Pfam" id="PF01535">
    <property type="entry name" value="PPR"/>
    <property type="match status" value="1"/>
</dbReference>
<dbReference type="PANTHER" id="PTHR47926">
    <property type="entry name" value="PENTATRICOPEPTIDE REPEAT-CONTAINING PROTEIN"/>
    <property type="match status" value="1"/>
</dbReference>
<dbReference type="Proteomes" id="UP001419268">
    <property type="component" value="Unassembled WGS sequence"/>
</dbReference>
<keyword evidence="9" id="KW-1185">Reference proteome</keyword>
<evidence type="ECO:0000313" key="8">
    <source>
        <dbReference type="EMBL" id="KAK9126885.1"/>
    </source>
</evidence>
<feature type="repeat" description="PPR" evidence="6">
    <location>
        <begin position="228"/>
        <end position="262"/>
    </location>
</feature>
<dbReference type="GO" id="GO:0003723">
    <property type="term" value="F:RNA binding"/>
    <property type="evidence" value="ECO:0007669"/>
    <property type="project" value="InterPro"/>
</dbReference>
<dbReference type="Pfam" id="PF14432">
    <property type="entry name" value="DYW_deaminase"/>
    <property type="match status" value="1"/>
</dbReference>
<keyword evidence="5" id="KW-0809">Transit peptide</keyword>
<sequence length="736" mass="82064">MILSVEQLSSCNDDEEKVRELEYSHHPVPQLVELRGKLRNGSSRSLKSFVSRISMLVMHVLHKLIIVLSRCLAHRDLSKHIERSSSLILSGFTGYVRSCTCRIIMYNQTRCGGDHIKLQSRFKVADLISITSVSYGIPQNRPLQRALGMQRRFMGRLLLMARFDHCCYCIACLCRHWGLRIGRSIHGYVVRAGLGSLVAVCTALMNMYSKCGLVGVARLIFDGMRERNVVTWNSMIDGYAESGDSEEAIKLFEKMMGEGFQPTDVTIMGALQACADLGDLKRGRFAHELAKKTGLESDVSIRNSLIAMYSKCKEVDIAAEIFKNTKGKTLVSWNAMILGYAQNGRANEALNLFCKMCQEDVIPDSFTMVSVVSAVAELSILQQAKWAHGLAIRSCLDRNVFVMTALVDMYAKCSGVHIARKLFDMMDVRHVMTWNAMIDGYGTHGLAKSALELFEKMLRGDVKPNGVTFLCVLSACGHSGLVDEGLHYFSSMKHDHGLEPGLDHYGSMVDILGRAGRLDEAWNFIQSMPIEPGISVYGAMLGACKIHKNVELGEKAAERIFELEPNEGGYHVLLANIYATASMWDKVAHVRKLMKRKGLQKTPGCSLVELGNEIHTFYSGSTTHPQSKRIYAKLLELGDEIKAAGYVPDSNSIHDVEDDVQEQLLNSHSEKLAIAFGLINTSAGTPIHIRKNLRVCGDCHSATKYISLVTKREIIVRDMQRFHHFKDGLCSCGDYW</sequence>
<gene>
    <name evidence="8" type="ORF">Scep_015731</name>
</gene>
<evidence type="ECO:0000259" key="7">
    <source>
        <dbReference type="Pfam" id="PF14432"/>
    </source>
</evidence>
<evidence type="ECO:0000313" key="9">
    <source>
        <dbReference type="Proteomes" id="UP001419268"/>
    </source>
</evidence>
<evidence type="ECO:0000256" key="5">
    <source>
        <dbReference type="ARBA" id="ARBA00022946"/>
    </source>
</evidence>
<feature type="repeat" description="PPR" evidence="6">
    <location>
        <begin position="430"/>
        <end position="464"/>
    </location>
</feature>
<comment type="subcellular location">
    <subcellularLocation>
        <location evidence="1">Plastid</location>
        <location evidence="1">Chloroplast</location>
    </subcellularLocation>
</comment>
<evidence type="ECO:0000256" key="2">
    <source>
        <dbReference type="ARBA" id="ARBA00022528"/>
    </source>
</evidence>
<dbReference type="InterPro" id="IPR011990">
    <property type="entry name" value="TPR-like_helical_dom_sf"/>
</dbReference>
<accession>A0AAP0J553</accession>
<keyword evidence="4" id="KW-0677">Repeat</keyword>
<comment type="caution">
    <text evidence="8">The sequence shown here is derived from an EMBL/GenBank/DDBJ whole genome shotgun (WGS) entry which is preliminary data.</text>
</comment>
<evidence type="ECO:0000256" key="1">
    <source>
        <dbReference type="ARBA" id="ARBA00004229"/>
    </source>
</evidence>
<dbReference type="AlphaFoldDB" id="A0AAP0J553"/>
<dbReference type="GO" id="GO:0009451">
    <property type="term" value="P:RNA modification"/>
    <property type="evidence" value="ECO:0007669"/>
    <property type="project" value="InterPro"/>
</dbReference>
<dbReference type="Pfam" id="PF13041">
    <property type="entry name" value="PPR_2"/>
    <property type="match status" value="3"/>
</dbReference>